<dbReference type="AlphaFoldDB" id="A0A426SBP5"/>
<gene>
    <name evidence="2" type="ORF">CQW44_07770</name>
</gene>
<accession>A0A426SBP5</accession>
<evidence type="ECO:0000313" key="3">
    <source>
        <dbReference type="Proteomes" id="UP000276379"/>
    </source>
</evidence>
<dbReference type="EMBL" id="PDES01000003">
    <property type="protein sequence ID" value="RRQ87902.1"/>
    <property type="molecule type" value="Genomic_DNA"/>
</dbReference>
<name>A0A426SBP5_9ACTN</name>
<evidence type="ECO:0000256" key="1">
    <source>
        <dbReference type="SAM" id="MobiDB-lite"/>
    </source>
</evidence>
<reference evidence="2 3" key="1">
    <citation type="submission" date="2017-10" db="EMBL/GenBank/DDBJ databases">
        <title>Draft genome of actinobacteria isolated from guarana (Paullinia cupana (Mart.) Ducke.</title>
        <authorList>
            <person name="Siqueira K.A."/>
            <person name="Liotti R.G."/>
            <person name="Mendes T.A."/>
            <person name="Soares M.A."/>
        </authorList>
    </citation>
    <scope>NUCLEOTIDE SEQUENCE [LARGE SCALE GENOMIC DNA]</scope>
    <source>
        <strain evidence="2 3">199</strain>
    </source>
</reference>
<feature type="compositionally biased region" description="Basic and acidic residues" evidence="1">
    <location>
        <begin position="64"/>
        <end position="79"/>
    </location>
</feature>
<protein>
    <submittedName>
        <fullName evidence="2">Uncharacterized protein</fullName>
    </submittedName>
</protein>
<feature type="compositionally biased region" description="Gly residues" evidence="1">
    <location>
        <begin position="81"/>
        <end position="93"/>
    </location>
</feature>
<proteinExistence type="predicted"/>
<evidence type="ECO:0000313" key="2">
    <source>
        <dbReference type="EMBL" id="RRQ87902.1"/>
    </source>
</evidence>
<dbReference type="Proteomes" id="UP000276379">
    <property type="component" value="Unassembled WGS sequence"/>
</dbReference>
<feature type="region of interest" description="Disordered" evidence="1">
    <location>
        <begin position="41"/>
        <end position="134"/>
    </location>
</feature>
<comment type="caution">
    <text evidence="2">The sequence shown here is derived from an EMBL/GenBank/DDBJ whole genome shotgun (WGS) entry which is preliminary data.</text>
</comment>
<organism evidence="2 3">
    <name type="scientific">Streptomyces griseofuscus</name>
    <dbReference type="NCBI Taxonomy" id="146922"/>
    <lineage>
        <taxon>Bacteria</taxon>
        <taxon>Bacillati</taxon>
        <taxon>Actinomycetota</taxon>
        <taxon>Actinomycetes</taxon>
        <taxon>Kitasatosporales</taxon>
        <taxon>Streptomycetaceae</taxon>
        <taxon>Streptomyces</taxon>
    </lineage>
</organism>
<keyword evidence="3" id="KW-1185">Reference proteome</keyword>
<sequence length="134" mass="14161">MCFYCAAQSIMCGSPRTGAYASPARGEPLLWEYTREIHLARRRHSHADRGSGSAVHAERRRGRGPAEFRGHRRGTDRLRAAGGGGPAQGPSGRGGRDRPGGADGGPDAGPPGRGPPDAHGDRHGLRQPGRHPHP</sequence>